<feature type="binding site" evidence="16">
    <location>
        <position position="234"/>
    </location>
    <ligand>
        <name>substrate</name>
    </ligand>
</feature>
<comment type="function">
    <text evidence="1 16">Catalyzes the NADPH-dependent formation of L-aspartate-semialdehyde (L-ASA) by the reductive dephosphorylation of L-aspartyl-4-phosphate.</text>
</comment>
<comment type="catalytic activity">
    <reaction evidence="15 16">
        <text>L-aspartate 4-semialdehyde + phosphate + NADP(+) = 4-phospho-L-aspartate + NADPH + H(+)</text>
        <dbReference type="Rhea" id="RHEA:24284"/>
        <dbReference type="ChEBI" id="CHEBI:15378"/>
        <dbReference type="ChEBI" id="CHEBI:43474"/>
        <dbReference type="ChEBI" id="CHEBI:57535"/>
        <dbReference type="ChEBI" id="CHEBI:57783"/>
        <dbReference type="ChEBI" id="CHEBI:58349"/>
        <dbReference type="ChEBI" id="CHEBI:537519"/>
        <dbReference type="EC" id="1.2.1.11"/>
    </reaction>
</comment>
<feature type="active site" description="Proton acceptor" evidence="16 17">
    <location>
        <position position="241"/>
    </location>
</feature>
<dbReference type="NCBIfam" id="NF011456">
    <property type="entry name" value="PRK14874.1"/>
    <property type="match status" value="1"/>
</dbReference>
<dbReference type="Proteomes" id="UP000184233">
    <property type="component" value="Unassembled WGS sequence"/>
</dbReference>
<evidence type="ECO:0000256" key="10">
    <source>
        <dbReference type="ARBA" id="ARBA00022857"/>
    </source>
</evidence>
<dbReference type="PROSITE" id="PS01103">
    <property type="entry name" value="ASD"/>
    <property type="match status" value="1"/>
</dbReference>
<dbReference type="SUPFAM" id="SSF55347">
    <property type="entry name" value="Glyceraldehyde-3-phosphate dehydrogenase-like, C-terminal domain"/>
    <property type="match status" value="1"/>
</dbReference>
<dbReference type="PANTHER" id="PTHR46278">
    <property type="entry name" value="DEHYDROGENASE, PUTATIVE-RELATED"/>
    <property type="match status" value="1"/>
</dbReference>
<dbReference type="GO" id="GO:0009089">
    <property type="term" value="P:lysine biosynthetic process via diaminopimelate"/>
    <property type="evidence" value="ECO:0007669"/>
    <property type="project" value="UniProtKB-UniRule"/>
</dbReference>
<dbReference type="GO" id="GO:0019877">
    <property type="term" value="P:diaminopimelate biosynthetic process"/>
    <property type="evidence" value="ECO:0007669"/>
    <property type="project" value="UniProtKB-UniRule"/>
</dbReference>
<evidence type="ECO:0000256" key="7">
    <source>
        <dbReference type="ARBA" id="ARBA00013120"/>
    </source>
</evidence>
<comment type="pathway">
    <text evidence="2 16">Amino-acid biosynthesis; L-methionine biosynthesis via de novo pathway; L-homoserine from L-aspartate: step 2/3.</text>
</comment>
<dbReference type="CDD" id="cd18131">
    <property type="entry name" value="ASADH_C_bac_euk_like"/>
    <property type="match status" value="1"/>
</dbReference>
<feature type="binding site" evidence="16">
    <location>
        <begin position="9"/>
        <end position="12"/>
    </location>
    <ligand>
        <name>NADP(+)</name>
        <dbReference type="ChEBI" id="CHEBI:58349"/>
    </ligand>
</feature>
<evidence type="ECO:0000259" key="18">
    <source>
        <dbReference type="SMART" id="SM00859"/>
    </source>
</evidence>
<keyword evidence="13 16" id="KW-0457">Lysine biosynthesis</keyword>
<dbReference type="GO" id="GO:0004073">
    <property type="term" value="F:aspartate-semialdehyde dehydrogenase activity"/>
    <property type="evidence" value="ECO:0007669"/>
    <property type="project" value="UniProtKB-UniRule"/>
</dbReference>
<evidence type="ECO:0000256" key="2">
    <source>
        <dbReference type="ARBA" id="ARBA00005021"/>
    </source>
</evidence>
<evidence type="ECO:0000256" key="11">
    <source>
        <dbReference type="ARBA" id="ARBA00022915"/>
    </source>
</evidence>
<dbReference type="InterPro" id="IPR012280">
    <property type="entry name" value="Semialdhyde_DH_dimer_dom"/>
</dbReference>
<evidence type="ECO:0000313" key="19">
    <source>
        <dbReference type="EMBL" id="OJX56833.1"/>
    </source>
</evidence>
<comment type="subunit">
    <text evidence="6 16">Homodimer.</text>
</comment>
<evidence type="ECO:0000256" key="4">
    <source>
        <dbReference type="ARBA" id="ARBA00005097"/>
    </source>
</evidence>
<feature type="binding site" evidence="16">
    <location>
        <position position="314"/>
    </location>
    <ligand>
        <name>NADP(+)</name>
        <dbReference type="ChEBI" id="CHEBI:58349"/>
    </ligand>
</feature>
<comment type="pathway">
    <text evidence="4 16">Amino-acid biosynthesis; L-threonine biosynthesis; L-threonine from L-aspartate: step 2/5.</text>
</comment>
<dbReference type="GO" id="GO:0046983">
    <property type="term" value="F:protein dimerization activity"/>
    <property type="evidence" value="ECO:0007669"/>
    <property type="project" value="InterPro"/>
</dbReference>
<dbReference type="Pfam" id="PF02774">
    <property type="entry name" value="Semialdhyde_dhC"/>
    <property type="match status" value="1"/>
</dbReference>
<feature type="binding site" evidence="16">
    <location>
        <position position="104"/>
    </location>
    <ligand>
        <name>phosphate</name>
        <dbReference type="ChEBI" id="CHEBI:43474"/>
    </ligand>
</feature>
<evidence type="ECO:0000256" key="1">
    <source>
        <dbReference type="ARBA" id="ARBA00002492"/>
    </source>
</evidence>
<dbReference type="PIRSF" id="PIRSF000148">
    <property type="entry name" value="ASA_dh"/>
    <property type="match status" value="1"/>
</dbReference>
<feature type="binding site" evidence="16">
    <location>
        <position position="160"/>
    </location>
    <ligand>
        <name>substrate</name>
    </ligand>
</feature>
<evidence type="ECO:0000256" key="17">
    <source>
        <dbReference type="PIRSR" id="PIRSR000148-1"/>
    </source>
</evidence>
<dbReference type="NCBIfam" id="TIGR01296">
    <property type="entry name" value="asd_B"/>
    <property type="match status" value="1"/>
</dbReference>
<protein>
    <recommendedName>
        <fullName evidence="7 16">Aspartate-semialdehyde dehydrogenase</fullName>
        <shortName evidence="16">ASA dehydrogenase</shortName>
        <shortName evidence="16">ASADH</shortName>
        <ecNumber evidence="7 16">1.2.1.11</ecNumber>
    </recommendedName>
    <alternativeName>
        <fullName evidence="16">Aspartate-beta-semialdehyde dehydrogenase</fullName>
    </alternativeName>
</protein>
<feature type="domain" description="Semialdehyde dehydrogenase NAD-binding" evidence="18">
    <location>
        <begin position="2"/>
        <end position="124"/>
    </location>
</feature>
<dbReference type="GO" id="GO:0071266">
    <property type="term" value="P:'de novo' L-methionine biosynthetic process"/>
    <property type="evidence" value="ECO:0007669"/>
    <property type="project" value="UniProtKB-UniRule"/>
</dbReference>
<evidence type="ECO:0000256" key="3">
    <source>
        <dbReference type="ARBA" id="ARBA00005076"/>
    </source>
</evidence>
<keyword evidence="11 16" id="KW-0220">Diaminopimelate biosynthesis</keyword>
<dbReference type="GO" id="GO:0051287">
    <property type="term" value="F:NAD binding"/>
    <property type="evidence" value="ECO:0007669"/>
    <property type="project" value="InterPro"/>
</dbReference>
<dbReference type="GO" id="GO:0050661">
    <property type="term" value="F:NADP binding"/>
    <property type="evidence" value="ECO:0007669"/>
    <property type="project" value="UniProtKB-UniRule"/>
</dbReference>
<keyword evidence="10 16" id="KW-0521">NADP</keyword>
<feature type="binding site" evidence="16">
    <location>
        <position position="208"/>
    </location>
    <ligand>
        <name>substrate</name>
    </ligand>
</feature>
<dbReference type="GO" id="GO:0009088">
    <property type="term" value="P:threonine biosynthetic process"/>
    <property type="evidence" value="ECO:0007669"/>
    <property type="project" value="UniProtKB-UniRule"/>
</dbReference>
<dbReference type="InterPro" id="IPR036291">
    <property type="entry name" value="NAD(P)-bd_dom_sf"/>
</dbReference>
<dbReference type="SUPFAM" id="SSF51735">
    <property type="entry name" value="NAD(P)-binding Rossmann-fold domains"/>
    <property type="match status" value="1"/>
</dbReference>
<gene>
    <name evidence="16" type="primary">asd</name>
    <name evidence="19" type="ORF">BGO89_09905</name>
</gene>
<organism evidence="19 20">
    <name type="scientific">Candidatus Kapaibacterium thiocyanatum</name>
    <dbReference type="NCBI Taxonomy" id="1895771"/>
    <lineage>
        <taxon>Bacteria</taxon>
        <taxon>Pseudomonadati</taxon>
        <taxon>Candidatus Kapaibacteriota</taxon>
        <taxon>Candidatus Kapaibacteriia</taxon>
        <taxon>Candidatus Kapaibacteriales</taxon>
        <taxon>Candidatus Kapaibacteriaceae</taxon>
        <taxon>Candidatus Kapaibacterium</taxon>
    </lineage>
</organism>
<sequence length="331" mass="35473">MHILVVGATGLVGRTMLRVLEERNFPVDRLTLLASPRSAGIVIPFRGEDYPVLPLDEATMTGPLKALLPKSIALFSAGGSVSREWAPKFAAAGSTAIDNSSCWRMDPNVPLVVPEVNAADALTNSGIIANPNCSTIQMVVALKPLHEAFGLKRVVVSTYQSVSGAGQKGVDQLRDEIAGRVPSSRITEHTLAYNAVFHNIAEAEGGSEEEIKMQRETRRIMHLPDLRIAVTCVRIPVTGGHAESIAIETERPITPSAARDVLAAAPGIVIQDDPANGVYPMPLSAQDTDPVYVGRLRRDDSVENGLMMWVVSDNLRKGAATNAVQIAETLM</sequence>
<keyword evidence="14 16" id="KW-0486">Methionine biosynthesis</keyword>
<dbReference type="EC" id="1.2.1.11" evidence="7 16"/>
<feature type="binding site" evidence="16">
    <location>
        <begin position="163"/>
        <end position="164"/>
    </location>
    <ligand>
        <name>NADP(+)</name>
        <dbReference type="ChEBI" id="CHEBI:58349"/>
    </ligand>
</feature>
<name>A0A1M3KWT6_9BACT</name>
<comment type="caution">
    <text evidence="19">The sequence shown here is derived from an EMBL/GenBank/DDBJ whole genome shotgun (WGS) entry which is preliminary data.</text>
</comment>
<dbReference type="SMART" id="SM00859">
    <property type="entry name" value="Semialdhyde_dh"/>
    <property type="match status" value="1"/>
</dbReference>
<evidence type="ECO:0000256" key="9">
    <source>
        <dbReference type="ARBA" id="ARBA00022697"/>
    </source>
</evidence>
<reference evidence="19 20" key="1">
    <citation type="submission" date="2016-09" db="EMBL/GenBank/DDBJ databases">
        <title>Genome-resolved meta-omics ties microbial dynamics to process performance in biotechnology for thiocyanate degradation.</title>
        <authorList>
            <person name="Kantor R.S."/>
            <person name="Huddy R.J."/>
            <person name="Iyer R."/>
            <person name="Thomas B.C."/>
            <person name="Brown C.T."/>
            <person name="Anantharaman K."/>
            <person name="Tringe S."/>
            <person name="Hettich R.L."/>
            <person name="Harrison S.T."/>
            <person name="Banfield J.F."/>
        </authorList>
    </citation>
    <scope>NUCLEOTIDE SEQUENCE [LARGE SCALE GENOMIC DNA]</scope>
    <source>
        <strain evidence="19">59-99</strain>
    </source>
</reference>
<evidence type="ECO:0000256" key="13">
    <source>
        <dbReference type="ARBA" id="ARBA00023154"/>
    </source>
</evidence>
<feature type="binding site" evidence="16">
    <location>
        <position position="182"/>
    </location>
    <ligand>
        <name>NADP(+)</name>
        <dbReference type="ChEBI" id="CHEBI:58349"/>
    </ligand>
</feature>
<dbReference type="Gene3D" id="3.40.50.720">
    <property type="entry name" value="NAD(P)-binding Rossmann-like Domain"/>
    <property type="match status" value="1"/>
</dbReference>
<evidence type="ECO:0000256" key="5">
    <source>
        <dbReference type="ARBA" id="ARBA00010584"/>
    </source>
</evidence>
<evidence type="ECO:0000313" key="20">
    <source>
        <dbReference type="Proteomes" id="UP000184233"/>
    </source>
</evidence>
<keyword evidence="8 16" id="KW-0028">Amino-acid biosynthesis</keyword>
<dbReference type="UniPathway" id="UPA00051">
    <property type="reaction ID" value="UER00464"/>
</dbReference>
<dbReference type="UniPathway" id="UPA00050">
    <property type="reaction ID" value="UER00463"/>
</dbReference>
<proteinExistence type="inferred from homology"/>
<keyword evidence="9 16" id="KW-0791">Threonine biosynthesis</keyword>
<dbReference type="InterPro" id="IPR000534">
    <property type="entry name" value="Semialdehyde_DH_NAD-bd"/>
</dbReference>
<evidence type="ECO:0000256" key="16">
    <source>
        <dbReference type="HAMAP-Rule" id="MF_02121"/>
    </source>
</evidence>
<dbReference type="Gene3D" id="3.30.360.10">
    <property type="entry name" value="Dihydrodipicolinate Reductase, domain 2"/>
    <property type="match status" value="1"/>
</dbReference>
<evidence type="ECO:0000256" key="8">
    <source>
        <dbReference type="ARBA" id="ARBA00022605"/>
    </source>
</evidence>
<evidence type="ECO:0000256" key="6">
    <source>
        <dbReference type="ARBA" id="ARBA00011738"/>
    </source>
</evidence>
<comment type="pathway">
    <text evidence="3 16">Amino-acid biosynthesis; L-lysine biosynthesis via DAP pathway; (S)-tetrahydrodipicolinate from L-aspartate: step 2/4.</text>
</comment>
<evidence type="ECO:0000256" key="12">
    <source>
        <dbReference type="ARBA" id="ARBA00023002"/>
    </source>
</evidence>
<feature type="active site" description="Acyl-thioester intermediate" evidence="16 17">
    <location>
        <position position="133"/>
    </location>
</feature>
<comment type="similarity">
    <text evidence="5 16">Belongs to the aspartate-semialdehyde dehydrogenase family.</text>
</comment>
<dbReference type="AlphaFoldDB" id="A0A1M3KWT6"/>
<dbReference type="PANTHER" id="PTHR46278:SF2">
    <property type="entry name" value="ASPARTATE-SEMIALDEHYDE DEHYDROGENASE"/>
    <property type="match status" value="1"/>
</dbReference>
<feature type="binding site" evidence="16">
    <location>
        <begin position="37"/>
        <end position="38"/>
    </location>
    <ligand>
        <name>NADP(+)</name>
        <dbReference type="ChEBI" id="CHEBI:58349"/>
    </ligand>
</feature>
<keyword evidence="12 16" id="KW-0560">Oxidoreductase</keyword>
<dbReference type="UniPathway" id="UPA00034">
    <property type="reaction ID" value="UER00016"/>
</dbReference>
<dbReference type="GO" id="GO:0009097">
    <property type="term" value="P:isoleucine biosynthetic process"/>
    <property type="evidence" value="ECO:0007669"/>
    <property type="project" value="UniProtKB-UniRule"/>
</dbReference>
<dbReference type="Pfam" id="PF01118">
    <property type="entry name" value="Semialdhyde_dh"/>
    <property type="match status" value="1"/>
</dbReference>
<dbReference type="EMBL" id="MKVH01000024">
    <property type="protein sequence ID" value="OJX56833.1"/>
    <property type="molecule type" value="Genomic_DNA"/>
</dbReference>
<dbReference type="InterPro" id="IPR012080">
    <property type="entry name" value="Asp_semialdehyde_DH"/>
</dbReference>
<accession>A0A1M3KWT6</accession>
<comment type="caution">
    <text evidence="16">Lacks conserved residue(s) required for the propagation of feature annotation.</text>
</comment>
<dbReference type="InterPro" id="IPR000319">
    <property type="entry name" value="Asp-semialdehyde_DH_CS"/>
</dbReference>
<dbReference type="STRING" id="1895771.BGO89_09905"/>
<dbReference type="InterPro" id="IPR005986">
    <property type="entry name" value="Asp_semialdehyde_DH_beta"/>
</dbReference>
<dbReference type="CDD" id="cd02316">
    <property type="entry name" value="VcASADH2_like_N"/>
    <property type="match status" value="1"/>
</dbReference>
<dbReference type="HAMAP" id="MF_02121">
    <property type="entry name" value="ASADH"/>
    <property type="match status" value="1"/>
</dbReference>
<evidence type="ECO:0000256" key="14">
    <source>
        <dbReference type="ARBA" id="ARBA00023167"/>
    </source>
</evidence>
<evidence type="ECO:0000256" key="15">
    <source>
        <dbReference type="ARBA" id="ARBA00047891"/>
    </source>
</evidence>